<reference evidence="1 2" key="1">
    <citation type="submission" date="2024-02" db="EMBL/GenBank/DDBJ databases">
        <title>Rhodopirellula caenicola NBRC 110016.</title>
        <authorList>
            <person name="Ichikawa N."/>
            <person name="Katano-Makiyama Y."/>
            <person name="Hidaka K."/>
        </authorList>
    </citation>
    <scope>NUCLEOTIDE SEQUENCE [LARGE SCALE GENOMIC DNA]</scope>
    <source>
        <strain evidence="1 2">NBRC 110016</strain>
    </source>
</reference>
<protein>
    <submittedName>
        <fullName evidence="1">Uncharacterized protein</fullName>
    </submittedName>
</protein>
<accession>A0ABP9VU87</accession>
<dbReference type="Proteomes" id="UP001416858">
    <property type="component" value="Unassembled WGS sequence"/>
</dbReference>
<evidence type="ECO:0000313" key="2">
    <source>
        <dbReference type="Proteomes" id="UP001416858"/>
    </source>
</evidence>
<evidence type="ECO:0000313" key="1">
    <source>
        <dbReference type="EMBL" id="GAA5508251.1"/>
    </source>
</evidence>
<organism evidence="1 2">
    <name type="scientific">Novipirellula caenicola</name>
    <dbReference type="NCBI Taxonomy" id="1536901"/>
    <lineage>
        <taxon>Bacteria</taxon>
        <taxon>Pseudomonadati</taxon>
        <taxon>Planctomycetota</taxon>
        <taxon>Planctomycetia</taxon>
        <taxon>Pirellulales</taxon>
        <taxon>Pirellulaceae</taxon>
        <taxon>Novipirellula</taxon>
    </lineage>
</organism>
<sequence>MLISGGAGGLQPTATTINAAATKEVGIIIRKVDTERILELRKGWNCFTGKQRRKGLISQNPRTVNDSRSYIVDSVFFKFEGGRPQ</sequence>
<dbReference type="EMBL" id="BAABRO010000008">
    <property type="protein sequence ID" value="GAA5508251.1"/>
    <property type="molecule type" value="Genomic_DNA"/>
</dbReference>
<proteinExistence type="predicted"/>
<gene>
    <name evidence="1" type="ORF">Rcae01_03717</name>
</gene>
<name>A0ABP9VU87_9BACT</name>
<comment type="caution">
    <text evidence="1">The sequence shown here is derived from an EMBL/GenBank/DDBJ whole genome shotgun (WGS) entry which is preliminary data.</text>
</comment>
<keyword evidence="2" id="KW-1185">Reference proteome</keyword>